<evidence type="ECO:0000313" key="1">
    <source>
        <dbReference type="EMBL" id="KAJ0028043.1"/>
    </source>
</evidence>
<dbReference type="Proteomes" id="UP001163603">
    <property type="component" value="Chromosome 9"/>
</dbReference>
<dbReference type="EMBL" id="CM047744">
    <property type="protein sequence ID" value="KAJ0028043.1"/>
    <property type="molecule type" value="Genomic_DNA"/>
</dbReference>
<sequence length="166" mass="18036">MSQILTQTMNPPETHPPPPPLQPPHLRCRNLLSTSVPLPILTKLTLPQNGTSSPSSFELTSLIKPTSLSYTSLKDLIPCSSVNSPTAGSAANSAYEISIRNRLVKQAAWAYLQPMSSSPGSSAPHFLHRLFTSLSSCLRFINSHIISALSRAIHQFLGTILVFFNS</sequence>
<keyword evidence="2" id="KW-1185">Reference proteome</keyword>
<protein>
    <submittedName>
        <fullName evidence="1">Uncharacterized protein</fullName>
    </submittedName>
</protein>
<organism evidence="1 2">
    <name type="scientific">Pistacia integerrima</name>
    <dbReference type="NCBI Taxonomy" id="434235"/>
    <lineage>
        <taxon>Eukaryota</taxon>
        <taxon>Viridiplantae</taxon>
        <taxon>Streptophyta</taxon>
        <taxon>Embryophyta</taxon>
        <taxon>Tracheophyta</taxon>
        <taxon>Spermatophyta</taxon>
        <taxon>Magnoliopsida</taxon>
        <taxon>eudicotyledons</taxon>
        <taxon>Gunneridae</taxon>
        <taxon>Pentapetalae</taxon>
        <taxon>rosids</taxon>
        <taxon>malvids</taxon>
        <taxon>Sapindales</taxon>
        <taxon>Anacardiaceae</taxon>
        <taxon>Pistacia</taxon>
    </lineage>
</organism>
<proteinExistence type="predicted"/>
<comment type="caution">
    <text evidence="1">The sequence shown here is derived from an EMBL/GenBank/DDBJ whole genome shotgun (WGS) entry which is preliminary data.</text>
</comment>
<evidence type="ECO:0000313" key="2">
    <source>
        <dbReference type="Proteomes" id="UP001163603"/>
    </source>
</evidence>
<accession>A0ACC0Y0X2</accession>
<gene>
    <name evidence="1" type="ORF">Pint_36131</name>
</gene>
<name>A0ACC0Y0X2_9ROSI</name>
<reference evidence="2" key="1">
    <citation type="journal article" date="2023" name="G3 (Bethesda)">
        <title>Genome assembly and association tests identify interacting loci associated with vigor, precocity, and sex in interspecific pistachio rootstocks.</title>
        <authorList>
            <person name="Palmer W."/>
            <person name="Jacygrad E."/>
            <person name="Sagayaradj S."/>
            <person name="Cavanaugh K."/>
            <person name="Han R."/>
            <person name="Bertier L."/>
            <person name="Beede B."/>
            <person name="Kafkas S."/>
            <person name="Golino D."/>
            <person name="Preece J."/>
            <person name="Michelmore R."/>
        </authorList>
    </citation>
    <scope>NUCLEOTIDE SEQUENCE [LARGE SCALE GENOMIC DNA]</scope>
</reference>